<reference evidence="1" key="1">
    <citation type="submission" date="2020-03" db="EMBL/GenBank/DDBJ databases">
        <title>The deep terrestrial virosphere.</title>
        <authorList>
            <person name="Holmfeldt K."/>
            <person name="Nilsson E."/>
            <person name="Simone D."/>
            <person name="Lopez-Fernandez M."/>
            <person name="Wu X."/>
            <person name="de Brujin I."/>
            <person name="Lundin D."/>
            <person name="Andersson A."/>
            <person name="Bertilsson S."/>
            <person name="Dopson M."/>
        </authorList>
    </citation>
    <scope>NUCLEOTIDE SEQUENCE</scope>
    <source>
        <strain evidence="1">MM415B00849</strain>
    </source>
</reference>
<evidence type="ECO:0000313" key="1">
    <source>
        <dbReference type="EMBL" id="QJA61971.1"/>
    </source>
</evidence>
<proteinExistence type="predicted"/>
<gene>
    <name evidence="1" type="ORF">MM415B00849_0028</name>
</gene>
<dbReference type="EMBL" id="MT141458">
    <property type="protein sequence ID" value="QJA61971.1"/>
    <property type="molecule type" value="Genomic_DNA"/>
</dbReference>
<keyword evidence="1" id="KW-0808">Transferase</keyword>
<dbReference type="GO" id="GO:0009307">
    <property type="term" value="P:DNA restriction-modification system"/>
    <property type="evidence" value="ECO:0007669"/>
    <property type="project" value="InterPro"/>
</dbReference>
<dbReference type="InterPro" id="IPR002052">
    <property type="entry name" value="DNA_methylase_N6_adenine_CS"/>
</dbReference>
<sequence length="161" mass="18672">MVSSKTNEWETPQVLFDKLDDEFHFTLDPCATKDNAKCQKYYTKDQNGLLFDWSSDVVFMNPPYGGHTGKWLSKAWHDSLNGAIVVCLIVSSTDRSYWHDFIFPHASEIRWVRGRVTFGEAKTTAPFASAIVVFDGKRKDDDPQRQQYYKNKNATWQYVMV</sequence>
<accession>A0A6M3IYA1</accession>
<dbReference type="Pfam" id="PF05869">
    <property type="entry name" value="Dam"/>
    <property type="match status" value="1"/>
</dbReference>
<organism evidence="1">
    <name type="scientific">viral metagenome</name>
    <dbReference type="NCBI Taxonomy" id="1070528"/>
    <lineage>
        <taxon>unclassified sequences</taxon>
        <taxon>metagenomes</taxon>
        <taxon>organismal metagenomes</taxon>
    </lineage>
</organism>
<dbReference type="AlphaFoldDB" id="A0A6M3IYA1"/>
<dbReference type="GO" id="GO:0003677">
    <property type="term" value="F:DNA binding"/>
    <property type="evidence" value="ECO:0007669"/>
    <property type="project" value="InterPro"/>
</dbReference>
<dbReference type="GO" id="GO:0009007">
    <property type="term" value="F:site-specific DNA-methyltransferase (adenine-specific) activity"/>
    <property type="evidence" value="ECO:0007669"/>
    <property type="project" value="InterPro"/>
</dbReference>
<protein>
    <submittedName>
        <fullName evidence="1">Putative methyltransferase</fullName>
    </submittedName>
</protein>
<dbReference type="PROSITE" id="PS00092">
    <property type="entry name" value="N6_MTASE"/>
    <property type="match status" value="1"/>
</dbReference>
<keyword evidence="1" id="KW-0489">Methyltransferase</keyword>
<name>A0A6M3IYA1_9ZZZZ</name>
<dbReference type="GO" id="GO:0032259">
    <property type="term" value="P:methylation"/>
    <property type="evidence" value="ECO:0007669"/>
    <property type="project" value="UniProtKB-KW"/>
</dbReference>
<dbReference type="InterPro" id="IPR008593">
    <property type="entry name" value="Dam_MeTrfase"/>
</dbReference>